<keyword evidence="6" id="KW-1185">Reference proteome</keyword>
<dbReference type="Proteomes" id="UP000030752">
    <property type="component" value="Unassembled WGS sequence"/>
</dbReference>
<accession>W2RZ25</accession>
<evidence type="ECO:0000256" key="3">
    <source>
        <dbReference type="ARBA" id="ARBA00022691"/>
    </source>
</evidence>
<dbReference type="Pfam" id="PF00891">
    <property type="entry name" value="Methyltransf_2"/>
    <property type="match status" value="1"/>
</dbReference>
<dbReference type="InterPro" id="IPR036390">
    <property type="entry name" value="WH_DNA-bd_sf"/>
</dbReference>
<dbReference type="PROSITE" id="PS51683">
    <property type="entry name" value="SAM_OMT_II"/>
    <property type="match status" value="1"/>
</dbReference>
<dbReference type="SUPFAM" id="SSF46785">
    <property type="entry name" value="Winged helix' DNA-binding domain"/>
    <property type="match status" value="1"/>
</dbReference>
<dbReference type="Gene3D" id="3.40.50.150">
    <property type="entry name" value="Vaccinia Virus protein VP39"/>
    <property type="match status" value="1"/>
</dbReference>
<protein>
    <recommendedName>
        <fullName evidence="4">O-methyltransferase C-terminal domain-containing protein</fullName>
    </recommendedName>
</protein>
<feature type="domain" description="O-methyltransferase C-terminal" evidence="4">
    <location>
        <begin position="230"/>
        <end position="375"/>
    </location>
</feature>
<gene>
    <name evidence="5" type="ORF">HMPREF1541_02957</name>
</gene>
<dbReference type="GO" id="GO:0008171">
    <property type="term" value="F:O-methyltransferase activity"/>
    <property type="evidence" value="ECO:0007669"/>
    <property type="project" value="InterPro"/>
</dbReference>
<dbReference type="VEuPathDB" id="FungiDB:HMPREF1541_02957"/>
<dbReference type="HOGENOM" id="CLU_005533_5_2_1"/>
<dbReference type="Gene3D" id="1.10.10.10">
    <property type="entry name" value="Winged helix-like DNA-binding domain superfamily/Winged helix DNA-binding domain"/>
    <property type="match status" value="1"/>
</dbReference>
<keyword evidence="2" id="KW-0808">Transferase</keyword>
<dbReference type="InParanoid" id="W2RZ25"/>
<proteinExistence type="predicted"/>
<organism evidence="5 6">
    <name type="scientific">Cyphellophora europaea (strain CBS 101466)</name>
    <name type="common">Phialophora europaea</name>
    <dbReference type="NCBI Taxonomy" id="1220924"/>
    <lineage>
        <taxon>Eukaryota</taxon>
        <taxon>Fungi</taxon>
        <taxon>Dikarya</taxon>
        <taxon>Ascomycota</taxon>
        <taxon>Pezizomycotina</taxon>
        <taxon>Eurotiomycetes</taxon>
        <taxon>Chaetothyriomycetidae</taxon>
        <taxon>Chaetothyriales</taxon>
        <taxon>Cyphellophoraceae</taxon>
        <taxon>Cyphellophora</taxon>
    </lineage>
</organism>
<reference evidence="5 6" key="1">
    <citation type="submission" date="2013-03" db="EMBL/GenBank/DDBJ databases">
        <title>The Genome Sequence of Phialophora europaea CBS 101466.</title>
        <authorList>
            <consortium name="The Broad Institute Genomics Platform"/>
            <person name="Cuomo C."/>
            <person name="de Hoog S."/>
            <person name="Gorbushina A."/>
            <person name="Walker B."/>
            <person name="Young S.K."/>
            <person name="Zeng Q."/>
            <person name="Gargeya S."/>
            <person name="Fitzgerald M."/>
            <person name="Haas B."/>
            <person name="Abouelleil A."/>
            <person name="Allen A.W."/>
            <person name="Alvarado L."/>
            <person name="Arachchi H.M."/>
            <person name="Berlin A.M."/>
            <person name="Chapman S.B."/>
            <person name="Gainer-Dewar J."/>
            <person name="Goldberg J."/>
            <person name="Griggs A."/>
            <person name="Gujja S."/>
            <person name="Hansen M."/>
            <person name="Howarth C."/>
            <person name="Imamovic A."/>
            <person name="Ireland A."/>
            <person name="Larimer J."/>
            <person name="McCowan C."/>
            <person name="Murphy C."/>
            <person name="Pearson M."/>
            <person name="Poon T.W."/>
            <person name="Priest M."/>
            <person name="Roberts A."/>
            <person name="Saif S."/>
            <person name="Shea T."/>
            <person name="Sisk P."/>
            <person name="Sykes S."/>
            <person name="Wortman J."/>
            <person name="Nusbaum C."/>
            <person name="Birren B."/>
        </authorList>
    </citation>
    <scope>NUCLEOTIDE SEQUENCE [LARGE SCALE GENOMIC DNA]</scope>
    <source>
        <strain evidence="5 6">CBS 101466</strain>
    </source>
</reference>
<keyword evidence="3" id="KW-0949">S-adenosyl-L-methionine</keyword>
<sequence>MAANGSVDKALAEAKALVAALESHDGTPASHLALLKRTDNIRWALEEPSDIITRWLDNTGALSAAYILTRIGAFKEISTDGTGVPASAIAKNCNVDVSVVTRTIRLLITQGIFTETGVNEYTHNSLSLAFASDFLRGFISMLGDMVKTWSAFPEYVKAHKPDDIYDLKKSPFAFAAGHEGKTYYEVIDLDPEERHLWNIVLSMLEKSYPILGMFPFKEMEQEVTSHPDRPFIVDVGGGRGQVLHAVQKECGGSFGAELILQDLPVVIDSLKPEETTGIRPMAYDIFTPQPIKNAHIYFMRRLLHDFYNPVVVEILKNTIPAMGPSSRLIVCDMIIPERTQAGVDTALYTMDFSLLTVSGQERTLDEFKAIFDEVGLELIKVYPSGIGQTAMLETRLKSR</sequence>
<dbReference type="OrthoDB" id="1535081at2759"/>
<dbReference type="InterPro" id="IPR016461">
    <property type="entry name" value="COMT-like"/>
</dbReference>
<keyword evidence="1" id="KW-0489">Methyltransferase</keyword>
<dbReference type="AlphaFoldDB" id="W2RZ25"/>
<evidence type="ECO:0000256" key="1">
    <source>
        <dbReference type="ARBA" id="ARBA00022603"/>
    </source>
</evidence>
<dbReference type="EMBL" id="KB822719">
    <property type="protein sequence ID" value="ETN41023.1"/>
    <property type="molecule type" value="Genomic_DNA"/>
</dbReference>
<dbReference type="InterPro" id="IPR036388">
    <property type="entry name" value="WH-like_DNA-bd_sf"/>
</dbReference>
<dbReference type="GO" id="GO:0032259">
    <property type="term" value="P:methylation"/>
    <property type="evidence" value="ECO:0007669"/>
    <property type="project" value="UniProtKB-KW"/>
</dbReference>
<dbReference type="PANTHER" id="PTHR43712:SF11">
    <property type="entry name" value="O-METHYLTRANSFERASE (AFU_ORTHOLOGUE AFUA_2G17820)-RELATED"/>
    <property type="match status" value="1"/>
</dbReference>
<name>W2RZ25_CYPE1</name>
<evidence type="ECO:0000313" key="5">
    <source>
        <dbReference type="EMBL" id="ETN41023.1"/>
    </source>
</evidence>
<dbReference type="SUPFAM" id="SSF53335">
    <property type="entry name" value="S-adenosyl-L-methionine-dependent methyltransferases"/>
    <property type="match status" value="1"/>
</dbReference>
<evidence type="ECO:0000313" key="6">
    <source>
        <dbReference type="Proteomes" id="UP000030752"/>
    </source>
</evidence>
<dbReference type="eggNOG" id="KOG3178">
    <property type="taxonomic scope" value="Eukaryota"/>
</dbReference>
<dbReference type="InterPro" id="IPR001077">
    <property type="entry name" value="COMT_C"/>
</dbReference>
<dbReference type="InterPro" id="IPR029063">
    <property type="entry name" value="SAM-dependent_MTases_sf"/>
</dbReference>
<evidence type="ECO:0000256" key="2">
    <source>
        <dbReference type="ARBA" id="ARBA00022679"/>
    </source>
</evidence>
<dbReference type="GeneID" id="19970296"/>
<evidence type="ECO:0000259" key="4">
    <source>
        <dbReference type="Pfam" id="PF00891"/>
    </source>
</evidence>
<dbReference type="RefSeq" id="XP_008715532.1">
    <property type="nucleotide sequence ID" value="XM_008717310.1"/>
</dbReference>
<dbReference type="PANTHER" id="PTHR43712">
    <property type="entry name" value="PUTATIVE (AFU_ORTHOLOGUE AFUA_4G14580)-RELATED"/>
    <property type="match status" value="1"/>
</dbReference>